<keyword evidence="6 10" id="KW-0862">Zinc</keyword>
<dbReference type="InterPro" id="IPR045090">
    <property type="entry name" value="Pept_M3A_M3B"/>
</dbReference>
<dbReference type="InterPro" id="IPR024077">
    <property type="entry name" value="Neurolysin/TOP_dom2"/>
</dbReference>
<dbReference type="Gene3D" id="3.40.390.10">
    <property type="entry name" value="Collagenase (Catalytic Domain)"/>
    <property type="match status" value="1"/>
</dbReference>
<comment type="caution">
    <text evidence="12">The sequence shown here is derived from an EMBL/GenBank/DDBJ whole genome shotgun (WGS) entry which is preliminary data.</text>
</comment>
<keyword evidence="5 10" id="KW-0378">Hydrolase</keyword>
<dbReference type="Pfam" id="PF01432">
    <property type="entry name" value="Peptidase_M3"/>
    <property type="match status" value="1"/>
</dbReference>
<keyword evidence="4 10" id="KW-0479">Metal-binding</keyword>
<evidence type="ECO:0000256" key="1">
    <source>
        <dbReference type="ARBA" id="ARBA00004173"/>
    </source>
</evidence>
<gene>
    <name evidence="12" type="ORF">DGAL_LOCUS2464</name>
</gene>
<evidence type="ECO:0000256" key="3">
    <source>
        <dbReference type="ARBA" id="ARBA00022670"/>
    </source>
</evidence>
<sequence length="719" mass="81453">MSSTAYCQQVVKRLVLPNQFLHRCKVAGLTYFQRATYVNSSSSPLAAAFNSKPRKLNLNFSLTTENTGLFDIPQLRSPEGVHLLKENRLNQVEQLVAECCDPDRKRRMVEIFDDLSNSLCLVADLAEFLRIASPNQQFARASENACVAISNLVEQLNTNRNLYEILKGAVEKGDCLPTSPMDKHVAQLFIFDFEQSGIHLQEAQRQQVVNLNEYILQLGQKFCMNAHEPRQVNKEDLPSHIRHQFALEGDNITINGLYTDAANEIAREAAYKIYLYPSEEQETTLEKLLRARHHLAQLCGFPSYPHRALKGSLAENPEMVMDFLDSLTSELKPRAARDYNTMRDLKKKTTYNNKELAAWDTPYFTGLARRQITGHGDDLSPFFSLGACMEGLDMIFNSLYGIRLQLGTLKPGEAWCQDIYKIDVVHESEGVIGHIYCDFYDRPRKPHQDCHFTIVGGKELPDGTYQNPVVVLMLTLPSPSWGTPCLLTPNMADNLFHEMGHAMHSMLARTRYQHVTGTRCATDLAEVPSILMEFFASDPRVVSKFARHYKTGEALPANRLESLCAAKHTFAAAEMQQQVFYSALDQKLHFHPLSKSKSTTSEVLAEVQHQYYGLPFVPSTAWQHRFSHIVGYGAKYYSYLLSRGVAAWIWQQKFQEDPFSREAGESFRRGFLAHGGSMPARDMVTSFLGKDVNSSSLTHSLIRELDAKQETLMSHLNKN</sequence>
<proteinExistence type="inferred from homology"/>
<accession>A0A8J2WBP4</accession>
<feature type="domain" description="Peptidase M3A/M3B catalytic" evidence="11">
    <location>
        <begin position="258"/>
        <end position="697"/>
    </location>
</feature>
<evidence type="ECO:0000256" key="10">
    <source>
        <dbReference type="RuleBase" id="RU003435"/>
    </source>
</evidence>
<name>A0A8J2WBP4_9CRUS</name>
<evidence type="ECO:0000256" key="7">
    <source>
        <dbReference type="ARBA" id="ARBA00022946"/>
    </source>
</evidence>
<protein>
    <recommendedName>
        <fullName evidence="11">Peptidase M3A/M3B catalytic domain-containing protein</fullName>
    </recommendedName>
</protein>
<keyword evidence="7" id="KW-0809">Transit peptide</keyword>
<dbReference type="CDD" id="cd06457">
    <property type="entry name" value="M3A_MIP"/>
    <property type="match status" value="1"/>
</dbReference>
<evidence type="ECO:0000256" key="2">
    <source>
        <dbReference type="ARBA" id="ARBA00006040"/>
    </source>
</evidence>
<dbReference type="OrthoDB" id="17530at2759"/>
<evidence type="ECO:0000256" key="8">
    <source>
        <dbReference type="ARBA" id="ARBA00023049"/>
    </source>
</evidence>
<keyword evidence="3 10" id="KW-0645">Protease</keyword>
<keyword evidence="8 10" id="KW-0482">Metalloprotease</keyword>
<dbReference type="InterPro" id="IPR024079">
    <property type="entry name" value="MetalloPept_cat_dom_sf"/>
</dbReference>
<keyword evidence="9" id="KW-0496">Mitochondrion</keyword>
<dbReference type="PANTHER" id="PTHR11804">
    <property type="entry name" value="PROTEASE M3 THIMET OLIGOPEPTIDASE-RELATED"/>
    <property type="match status" value="1"/>
</dbReference>
<evidence type="ECO:0000313" key="13">
    <source>
        <dbReference type="Proteomes" id="UP000789390"/>
    </source>
</evidence>
<evidence type="ECO:0000256" key="6">
    <source>
        <dbReference type="ARBA" id="ARBA00022833"/>
    </source>
</evidence>
<evidence type="ECO:0000256" key="4">
    <source>
        <dbReference type="ARBA" id="ARBA00022723"/>
    </source>
</evidence>
<dbReference type="InterPro" id="IPR001567">
    <property type="entry name" value="Pept_M3A_M3B_dom"/>
</dbReference>
<dbReference type="AlphaFoldDB" id="A0A8J2WBP4"/>
<keyword evidence="13" id="KW-1185">Reference proteome</keyword>
<dbReference type="GO" id="GO:0004222">
    <property type="term" value="F:metalloendopeptidase activity"/>
    <property type="evidence" value="ECO:0007669"/>
    <property type="project" value="InterPro"/>
</dbReference>
<dbReference type="GO" id="GO:0046872">
    <property type="term" value="F:metal ion binding"/>
    <property type="evidence" value="ECO:0007669"/>
    <property type="project" value="UniProtKB-UniRule"/>
</dbReference>
<dbReference type="SUPFAM" id="SSF55486">
    <property type="entry name" value="Metalloproteases ('zincins'), catalytic domain"/>
    <property type="match status" value="1"/>
</dbReference>
<comment type="similarity">
    <text evidence="2 10">Belongs to the peptidase M3 family.</text>
</comment>
<evidence type="ECO:0000259" key="11">
    <source>
        <dbReference type="Pfam" id="PF01432"/>
    </source>
</evidence>
<reference evidence="12" key="1">
    <citation type="submission" date="2021-11" db="EMBL/GenBank/DDBJ databases">
        <authorList>
            <person name="Schell T."/>
        </authorList>
    </citation>
    <scope>NUCLEOTIDE SEQUENCE</scope>
    <source>
        <strain evidence="12">M5</strain>
    </source>
</reference>
<evidence type="ECO:0000256" key="9">
    <source>
        <dbReference type="ARBA" id="ARBA00023128"/>
    </source>
</evidence>
<comment type="subcellular location">
    <subcellularLocation>
        <location evidence="1">Mitochondrion</location>
    </subcellularLocation>
</comment>
<organism evidence="12 13">
    <name type="scientific">Daphnia galeata</name>
    <dbReference type="NCBI Taxonomy" id="27404"/>
    <lineage>
        <taxon>Eukaryota</taxon>
        <taxon>Metazoa</taxon>
        <taxon>Ecdysozoa</taxon>
        <taxon>Arthropoda</taxon>
        <taxon>Crustacea</taxon>
        <taxon>Branchiopoda</taxon>
        <taxon>Diplostraca</taxon>
        <taxon>Cladocera</taxon>
        <taxon>Anomopoda</taxon>
        <taxon>Daphniidae</taxon>
        <taxon>Daphnia</taxon>
    </lineage>
</organism>
<dbReference type="Proteomes" id="UP000789390">
    <property type="component" value="Unassembled WGS sequence"/>
</dbReference>
<dbReference type="EMBL" id="CAKKLH010000035">
    <property type="protein sequence ID" value="CAH0100242.1"/>
    <property type="molecule type" value="Genomic_DNA"/>
</dbReference>
<comment type="cofactor">
    <cofactor evidence="10">
        <name>Zn(2+)</name>
        <dbReference type="ChEBI" id="CHEBI:29105"/>
    </cofactor>
    <text evidence="10">Binds 1 zinc ion.</text>
</comment>
<dbReference type="GO" id="GO:0006518">
    <property type="term" value="P:peptide metabolic process"/>
    <property type="evidence" value="ECO:0007669"/>
    <property type="project" value="TreeGrafter"/>
</dbReference>
<dbReference type="FunFam" id="3.40.390.10:FF:000013">
    <property type="entry name" value="Mitochondrial intermediate peptidase"/>
    <property type="match status" value="1"/>
</dbReference>
<evidence type="ECO:0000256" key="5">
    <source>
        <dbReference type="ARBA" id="ARBA00022801"/>
    </source>
</evidence>
<dbReference type="InterPro" id="IPR033851">
    <property type="entry name" value="M3A_MIP"/>
</dbReference>
<dbReference type="GO" id="GO:0005739">
    <property type="term" value="C:mitochondrion"/>
    <property type="evidence" value="ECO:0007669"/>
    <property type="project" value="UniProtKB-SubCell"/>
</dbReference>
<evidence type="ECO:0000313" key="12">
    <source>
        <dbReference type="EMBL" id="CAH0100242.1"/>
    </source>
</evidence>
<dbReference type="PANTHER" id="PTHR11804:SF79">
    <property type="entry name" value="MITOCHONDRIAL INTERMEDIATE PEPTIDASE"/>
    <property type="match status" value="1"/>
</dbReference>
<dbReference type="Gene3D" id="1.10.1370.10">
    <property type="entry name" value="Neurolysin, domain 3"/>
    <property type="match status" value="1"/>
</dbReference>
<dbReference type="GO" id="GO:0006627">
    <property type="term" value="P:protein processing involved in protein targeting to mitochondrion"/>
    <property type="evidence" value="ECO:0007669"/>
    <property type="project" value="TreeGrafter"/>
</dbReference>